<reference evidence="2" key="1">
    <citation type="submission" date="2017-02" db="EMBL/GenBank/DDBJ databases">
        <authorList>
            <person name="Varghese N."/>
            <person name="Submissions S."/>
        </authorList>
    </citation>
    <scope>NUCLEOTIDE SEQUENCE [LARGE SCALE GENOMIC DNA]</scope>
    <source>
        <strain evidence="2">ATCC 27862</strain>
    </source>
</reference>
<evidence type="ECO:0000313" key="1">
    <source>
        <dbReference type="EMBL" id="SJZ43206.1"/>
    </source>
</evidence>
<name>A0A1T4KLC5_9BACT</name>
<evidence type="ECO:0000313" key="2">
    <source>
        <dbReference type="Proteomes" id="UP000190389"/>
    </source>
</evidence>
<dbReference type="NCBIfam" id="NF045836">
    <property type="entry name" value="MMB_0454_fam"/>
    <property type="match status" value="1"/>
</dbReference>
<organism evidence="1 2">
    <name type="scientific">Mycoplasmopsis verecunda</name>
    <dbReference type="NCBI Taxonomy" id="171291"/>
    <lineage>
        <taxon>Bacteria</taxon>
        <taxon>Bacillati</taxon>
        <taxon>Mycoplasmatota</taxon>
        <taxon>Mycoplasmoidales</taxon>
        <taxon>Metamycoplasmataceae</taxon>
        <taxon>Mycoplasmopsis</taxon>
    </lineage>
</organism>
<dbReference type="Proteomes" id="UP000190389">
    <property type="component" value="Unassembled WGS sequence"/>
</dbReference>
<proteinExistence type="predicted"/>
<dbReference type="AlphaFoldDB" id="A0A1T4KLC5"/>
<dbReference type="InterPro" id="IPR054781">
    <property type="entry name" value="Asp23-rel"/>
</dbReference>
<sequence>MNWITVPYNSNQSYIVQESAIVDVVNNAIASTKYVKSNPSNMRLSFDDNHSNVQIYIDVKIRNSQKNDINPYAIIKELTFKIEEGVRSLIDKRPKNVQVVLMDIY</sequence>
<keyword evidence="2" id="KW-1185">Reference proteome</keyword>
<gene>
    <name evidence="1" type="ORF">SAMN02745154_00098</name>
</gene>
<dbReference type="EMBL" id="FUXF01000003">
    <property type="protein sequence ID" value="SJZ43206.1"/>
    <property type="molecule type" value="Genomic_DNA"/>
</dbReference>
<dbReference type="RefSeq" id="WP_235645887.1">
    <property type="nucleotide sequence ID" value="NZ_CP137850.1"/>
</dbReference>
<protein>
    <submittedName>
        <fullName evidence="1">Uncharacterized protein</fullName>
    </submittedName>
</protein>
<dbReference type="STRING" id="171291.SAMN02745154_00098"/>
<accession>A0A1T4KLC5</accession>